<sequence length="79" mass="8504">MLQTLSDTLKPGVPILLLSLAAFALLSGRSAGFERQGWGLPRFPGHTQVADVHVCAEKHEPFIDEGVAIMLHVEKQVAG</sequence>
<organism evidence="1 2">
    <name type="scientific">Takifugu flavidus</name>
    <name type="common">sansaifugu</name>
    <dbReference type="NCBI Taxonomy" id="433684"/>
    <lineage>
        <taxon>Eukaryota</taxon>
        <taxon>Metazoa</taxon>
        <taxon>Chordata</taxon>
        <taxon>Craniata</taxon>
        <taxon>Vertebrata</taxon>
        <taxon>Euteleostomi</taxon>
        <taxon>Actinopterygii</taxon>
        <taxon>Neopterygii</taxon>
        <taxon>Teleostei</taxon>
        <taxon>Neoteleostei</taxon>
        <taxon>Acanthomorphata</taxon>
        <taxon>Eupercaria</taxon>
        <taxon>Tetraodontiformes</taxon>
        <taxon>Tetradontoidea</taxon>
        <taxon>Tetraodontidae</taxon>
        <taxon>Takifugu</taxon>
    </lineage>
</organism>
<reference evidence="1 2" key="1">
    <citation type="submission" date="2019-04" db="EMBL/GenBank/DDBJ databases">
        <title>Chromosome genome assembly for Takifugu flavidus.</title>
        <authorList>
            <person name="Xiao S."/>
        </authorList>
    </citation>
    <scope>NUCLEOTIDE SEQUENCE [LARGE SCALE GENOMIC DNA]</scope>
    <source>
        <strain evidence="1">HTHZ2018</strain>
        <tissue evidence="1">Muscle</tissue>
    </source>
</reference>
<name>A0A5C6PEZ6_9TELE</name>
<protein>
    <submittedName>
        <fullName evidence="1">Uncharacterized protein</fullName>
    </submittedName>
</protein>
<dbReference type="AlphaFoldDB" id="A0A5C6PEZ6"/>
<evidence type="ECO:0000313" key="2">
    <source>
        <dbReference type="Proteomes" id="UP000324091"/>
    </source>
</evidence>
<keyword evidence="2" id="KW-1185">Reference proteome</keyword>
<evidence type="ECO:0000313" key="1">
    <source>
        <dbReference type="EMBL" id="TWW76867.1"/>
    </source>
</evidence>
<gene>
    <name evidence="1" type="ORF">D4764_12G0002570</name>
</gene>
<dbReference type="EMBL" id="RHFK02000004">
    <property type="protein sequence ID" value="TWW76867.1"/>
    <property type="molecule type" value="Genomic_DNA"/>
</dbReference>
<accession>A0A5C6PEZ6</accession>
<dbReference type="Proteomes" id="UP000324091">
    <property type="component" value="Chromosome 12"/>
</dbReference>
<proteinExistence type="predicted"/>
<comment type="caution">
    <text evidence="1">The sequence shown here is derived from an EMBL/GenBank/DDBJ whole genome shotgun (WGS) entry which is preliminary data.</text>
</comment>